<dbReference type="InterPro" id="IPR014710">
    <property type="entry name" value="RmlC-like_jellyroll"/>
</dbReference>
<reference evidence="1 2" key="1">
    <citation type="submission" date="2023-09" db="EMBL/GenBank/DDBJ databases">
        <authorList>
            <person name="Rey-Velasco X."/>
        </authorList>
    </citation>
    <scope>NUCLEOTIDE SEQUENCE [LARGE SCALE GENOMIC DNA]</scope>
    <source>
        <strain evidence="1 2">W242</strain>
    </source>
</reference>
<gene>
    <name evidence="1" type="ORF">RM538_07915</name>
</gene>
<dbReference type="RefSeq" id="WP_311332880.1">
    <property type="nucleotide sequence ID" value="NZ_JAVRHZ010000004.1"/>
</dbReference>
<dbReference type="Proteomes" id="UP001254488">
    <property type="component" value="Unassembled WGS sequence"/>
</dbReference>
<organism evidence="1 2">
    <name type="scientific">Patiriisocius hiemis</name>
    <dbReference type="NCBI Taxonomy" id="3075604"/>
    <lineage>
        <taxon>Bacteria</taxon>
        <taxon>Pseudomonadati</taxon>
        <taxon>Bacteroidota</taxon>
        <taxon>Flavobacteriia</taxon>
        <taxon>Flavobacteriales</taxon>
        <taxon>Flavobacteriaceae</taxon>
        <taxon>Patiriisocius</taxon>
    </lineage>
</organism>
<evidence type="ECO:0000313" key="1">
    <source>
        <dbReference type="EMBL" id="MDT0555924.1"/>
    </source>
</evidence>
<dbReference type="SUPFAM" id="SSF51182">
    <property type="entry name" value="RmlC-like cupins"/>
    <property type="match status" value="1"/>
</dbReference>
<name>A0ABU2YCK9_9FLAO</name>
<sequence>MITEVAENLKISDQPVIKKIHDENGTKIMAIGLARGVELEEHVALCKAKILVVQGEIDFNTETESRRYACYESYDIPINVKHSVVAWNDAIFLLFLNENK</sequence>
<comment type="caution">
    <text evidence="1">The sequence shown here is derived from an EMBL/GenBank/DDBJ whole genome shotgun (WGS) entry which is preliminary data.</text>
</comment>
<dbReference type="InterPro" id="IPR011051">
    <property type="entry name" value="RmlC_Cupin_sf"/>
</dbReference>
<accession>A0ABU2YCK9</accession>
<evidence type="ECO:0000313" key="2">
    <source>
        <dbReference type="Proteomes" id="UP001254488"/>
    </source>
</evidence>
<proteinExistence type="predicted"/>
<dbReference type="EMBL" id="JAVRHZ010000004">
    <property type="protein sequence ID" value="MDT0555924.1"/>
    <property type="molecule type" value="Genomic_DNA"/>
</dbReference>
<dbReference type="Gene3D" id="2.60.120.10">
    <property type="entry name" value="Jelly Rolls"/>
    <property type="match status" value="1"/>
</dbReference>
<keyword evidence="2" id="KW-1185">Reference proteome</keyword>
<protein>
    <submittedName>
        <fullName evidence="1">Uncharacterized protein</fullName>
    </submittedName>
</protein>